<evidence type="ECO:0000256" key="3">
    <source>
        <dbReference type="ARBA" id="ARBA00023125"/>
    </source>
</evidence>
<sequence length="354" mass="40600">MPLESVVYPRDPLGYPSTCKDFMFQDLYYQEEVVVAQDTKNNMNKLGQEQSFVENDKEEDRQWRDYHQYPLLPSLEEELGLPAIDMESHPPLQQRRKRRRTRSNKNVEEIENQRMTHIAVERNRRKQMNEYLAVLRSLMPSSYAQRGDQASIVGGAINYVKKLEHILQSMEPNRTTTITHEANTSTSSLVDPFSDFFSFPQYSTKSSSITEGSSSPAEIEVTVAEGHANIKIMAKKKPKQLLKLVASLQSLRLTLLHLNVTTLDNSILYSISVKGTSLENKHEHVSIYMHEYTSLCSVDVWSQNCRCNVYGQPSEATTCFRRLSYLVEEGSHLTTVDDIATALNQIIRRIQEES</sequence>
<dbReference type="EMBL" id="JADBGQ010000007">
    <property type="protein sequence ID" value="KAG5390608.1"/>
    <property type="molecule type" value="Genomic_DNA"/>
</dbReference>
<dbReference type="PROSITE" id="PS50888">
    <property type="entry name" value="BHLH"/>
    <property type="match status" value="1"/>
</dbReference>
<evidence type="ECO:0000313" key="9">
    <source>
        <dbReference type="Proteomes" id="UP000823674"/>
    </source>
</evidence>
<feature type="region of interest" description="Disordered" evidence="6">
    <location>
        <begin position="85"/>
        <end position="104"/>
    </location>
</feature>
<evidence type="ECO:0000256" key="5">
    <source>
        <dbReference type="ARBA" id="ARBA00023242"/>
    </source>
</evidence>
<evidence type="ECO:0000256" key="2">
    <source>
        <dbReference type="ARBA" id="ARBA00023015"/>
    </source>
</evidence>
<keyword evidence="2" id="KW-0805">Transcription regulation</keyword>
<dbReference type="CDD" id="cd11448">
    <property type="entry name" value="bHLH_AtFAMA_like"/>
    <property type="match status" value="1"/>
</dbReference>
<keyword evidence="5" id="KW-0539">Nucleus</keyword>
<dbReference type="Pfam" id="PF00010">
    <property type="entry name" value="HLH"/>
    <property type="match status" value="1"/>
</dbReference>
<proteinExistence type="predicted"/>
<evidence type="ECO:0000256" key="1">
    <source>
        <dbReference type="ARBA" id="ARBA00004123"/>
    </source>
</evidence>
<dbReference type="InterPro" id="IPR011598">
    <property type="entry name" value="bHLH_dom"/>
</dbReference>
<comment type="caution">
    <text evidence="8">The sequence shown here is derived from an EMBL/GenBank/DDBJ whole genome shotgun (WGS) entry which is preliminary data.</text>
</comment>
<evidence type="ECO:0000256" key="4">
    <source>
        <dbReference type="ARBA" id="ARBA00023163"/>
    </source>
</evidence>
<evidence type="ECO:0000259" key="7">
    <source>
        <dbReference type="PROSITE" id="PS50888"/>
    </source>
</evidence>
<dbReference type="Proteomes" id="UP000823674">
    <property type="component" value="Chromosome A08"/>
</dbReference>
<dbReference type="PANTHER" id="PTHR11969:SF65">
    <property type="entry name" value="BHLH DOMAIN-CONTAINING PROTEIN"/>
    <property type="match status" value="1"/>
</dbReference>
<dbReference type="PANTHER" id="PTHR11969">
    <property type="entry name" value="MAX DIMERIZATION, MAD"/>
    <property type="match status" value="1"/>
</dbReference>
<dbReference type="InterPro" id="IPR036638">
    <property type="entry name" value="HLH_DNA-bd_sf"/>
</dbReference>
<dbReference type="Gene3D" id="4.10.280.10">
    <property type="entry name" value="Helix-loop-helix DNA-binding domain"/>
    <property type="match status" value="1"/>
</dbReference>
<feature type="domain" description="BHLH" evidence="7">
    <location>
        <begin position="112"/>
        <end position="163"/>
    </location>
</feature>
<dbReference type="SMART" id="SM00353">
    <property type="entry name" value="HLH"/>
    <property type="match status" value="1"/>
</dbReference>
<feature type="compositionally biased region" description="Basic residues" evidence="6">
    <location>
        <begin position="94"/>
        <end position="103"/>
    </location>
</feature>
<gene>
    <name evidence="8" type="primary">A08p036860.1_BraROA</name>
    <name evidence="8" type="ORF">IGI04_032149</name>
</gene>
<evidence type="ECO:0000256" key="6">
    <source>
        <dbReference type="SAM" id="MobiDB-lite"/>
    </source>
</evidence>
<accession>A0ABQ7LVN3</accession>
<name>A0ABQ7LVN3_BRACM</name>
<evidence type="ECO:0000313" key="8">
    <source>
        <dbReference type="EMBL" id="KAG5390608.1"/>
    </source>
</evidence>
<dbReference type="SUPFAM" id="SSF47459">
    <property type="entry name" value="HLH, helix-loop-helix DNA-binding domain"/>
    <property type="match status" value="1"/>
</dbReference>
<organism evidence="8 9">
    <name type="scientific">Brassica rapa subsp. trilocularis</name>
    <dbReference type="NCBI Taxonomy" id="1813537"/>
    <lineage>
        <taxon>Eukaryota</taxon>
        <taxon>Viridiplantae</taxon>
        <taxon>Streptophyta</taxon>
        <taxon>Embryophyta</taxon>
        <taxon>Tracheophyta</taxon>
        <taxon>Spermatophyta</taxon>
        <taxon>Magnoliopsida</taxon>
        <taxon>eudicotyledons</taxon>
        <taxon>Gunneridae</taxon>
        <taxon>Pentapetalae</taxon>
        <taxon>rosids</taxon>
        <taxon>malvids</taxon>
        <taxon>Brassicales</taxon>
        <taxon>Brassicaceae</taxon>
        <taxon>Brassiceae</taxon>
        <taxon>Brassica</taxon>
    </lineage>
</organism>
<keyword evidence="9" id="KW-1185">Reference proteome</keyword>
<keyword evidence="3" id="KW-0238">DNA-binding</keyword>
<comment type="subcellular location">
    <subcellularLocation>
        <location evidence="1">Nucleus</location>
    </subcellularLocation>
</comment>
<protein>
    <recommendedName>
        <fullName evidence="7">BHLH domain-containing protein</fullName>
    </recommendedName>
</protein>
<reference evidence="8 9" key="1">
    <citation type="submission" date="2021-03" db="EMBL/GenBank/DDBJ databases">
        <authorList>
            <person name="King G.J."/>
            <person name="Bancroft I."/>
            <person name="Baten A."/>
            <person name="Bloomfield J."/>
            <person name="Borpatragohain P."/>
            <person name="He Z."/>
            <person name="Irish N."/>
            <person name="Irwin J."/>
            <person name="Liu K."/>
            <person name="Mauleon R.P."/>
            <person name="Moore J."/>
            <person name="Morris R."/>
            <person name="Ostergaard L."/>
            <person name="Wang B."/>
            <person name="Wells R."/>
        </authorList>
    </citation>
    <scope>NUCLEOTIDE SEQUENCE [LARGE SCALE GENOMIC DNA]</scope>
    <source>
        <strain evidence="8">R-o-18</strain>
        <tissue evidence="8">Leaf</tissue>
    </source>
</reference>
<keyword evidence="4" id="KW-0804">Transcription</keyword>